<evidence type="ECO:0000313" key="4">
    <source>
        <dbReference type="Proteomes" id="UP000199149"/>
    </source>
</evidence>
<proteinExistence type="predicted"/>
<evidence type="ECO:0000259" key="2">
    <source>
        <dbReference type="PROSITE" id="PS50206"/>
    </source>
</evidence>
<dbReference type="CDD" id="cd07724">
    <property type="entry name" value="POD-like_MBL-fold"/>
    <property type="match status" value="1"/>
</dbReference>
<keyword evidence="1" id="KW-0479">Metal-binding</keyword>
<keyword evidence="4" id="KW-1185">Reference proteome</keyword>
<dbReference type="GO" id="GO:0050313">
    <property type="term" value="F:sulfur dioxygenase activity"/>
    <property type="evidence" value="ECO:0007669"/>
    <property type="project" value="InterPro"/>
</dbReference>
<dbReference type="AlphaFoldDB" id="A0A1I4X146"/>
<dbReference type="SUPFAM" id="SSF56281">
    <property type="entry name" value="Metallo-hydrolase/oxidoreductase"/>
    <property type="match status" value="1"/>
</dbReference>
<organism evidence="3 4">
    <name type="scientific">Algoriella xinjiangensis</name>
    <dbReference type="NCBI Taxonomy" id="684065"/>
    <lineage>
        <taxon>Bacteria</taxon>
        <taxon>Pseudomonadati</taxon>
        <taxon>Bacteroidota</taxon>
        <taxon>Flavobacteriia</taxon>
        <taxon>Flavobacteriales</taxon>
        <taxon>Weeksellaceae</taxon>
        <taxon>Algoriella</taxon>
    </lineage>
</organism>
<dbReference type="InterPro" id="IPR001279">
    <property type="entry name" value="Metallo-B-lactamas"/>
</dbReference>
<dbReference type="CDD" id="cd00158">
    <property type="entry name" value="RHOD"/>
    <property type="match status" value="2"/>
</dbReference>
<dbReference type="GO" id="GO:0046872">
    <property type="term" value="F:metal ion binding"/>
    <property type="evidence" value="ECO:0007669"/>
    <property type="project" value="UniProtKB-KW"/>
</dbReference>
<dbReference type="GO" id="GO:0070813">
    <property type="term" value="P:hydrogen sulfide metabolic process"/>
    <property type="evidence" value="ECO:0007669"/>
    <property type="project" value="TreeGrafter"/>
</dbReference>
<dbReference type="Proteomes" id="UP000199149">
    <property type="component" value="Unassembled WGS sequence"/>
</dbReference>
<dbReference type="RefSeq" id="WP_092908273.1">
    <property type="nucleotide sequence ID" value="NZ_FOUZ01000008.1"/>
</dbReference>
<dbReference type="GO" id="GO:0006749">
    <property type="term" value="P:glutathione metabolic process"/>
    <property type="evidence" value="ECO:0007669"/>
    <property type="project" value="InterPro"/>
</dbReference>
<dbReference type="STRING" id="684065.SAMN05421738_10819"/>
<dbReference type="PANTHER" id="PTHR43084:SF1">
    <property type="entry name" value="PERSULFIDE DIOXYGENASE ETHE1, MITOCHONDRIAL"/>
    <property type="match status" value="1"/>
</dbReference>
<dbReference type="InterPro" id="IPR036866">
    <property type="entry name" value="RibonucZ/Hydroxyglut_hydro"/>
</dbReference>
<gene>
    <name evidence="3" type="ORF">SAMN05421738_10819</name>
</gene>
<dbReference type="InterPro" id="IPR044528">
    <property type="entry name" value="POD-like_MBL-fold"/>
</dbReference>
<dbReference type="SMART" id="SM00849">
    <property type="entry name" value="Lactamase_B"/>
    <property type="match status" value="1"/>
</dbReference>
<dbReference type="PROSITE" id="PS50206">
    <property type="entry name" value="RHODANESE_3"/>
    <property type="match status" value="2"/>
</dbReference>
<sequence length="479" mass="52354">MKIEQIYTGCLAQGAYYIESNGEVAIIDPLRETKSYIEQATKDNAKIKYIFETHFHADFVSGHVDLAEKTGATIIYGPTAQPDFNAHIATDGEVFALGNITITALHTPGHTMESTTYLLKDENGKDVAIFTGDTLFIGDVGRPDLAQKLDSNLTQEMLAGYLFDSLRTKIMPLADDITVYPAHGAGSACGKNMSKETFDSLGHQKEVNYALNPALTKEEFITELTSGLMPPPFYFPENVMINKMGAESLDDVKKRAKKALTPDEFVQVADETGALILDVRDPQTFAAGFIPNSINIGIKGQFAPWVGTLITDIKQPILIVAEDGGEDEAITRLARVGYDNTIGFLKGGFQTWLDTEKDFDEIVSVSPEEFAELIDETELKVLDVRKPGEFSTSHVEGAITAPLDFINESMKLIDPEETYLVHCAGGYRSMIFTSILRARGFENLIDVAGGFGKIKEVEGIKIVEGISPCSLDSNSCSKS</sequence>
<dbReference type="FunFam" id="3.60.15.10:FF:000030">
    <property type="entry name" value="Metallo-beta-lactamase family protein"/>
    <property type="match status" value="1"/>
</dbReference>
<evidence type="ECO:0000313" key="3">
    <source>
        <dbReference type="EMBL" id="SFN19557.1"/>
    </source>
</evidence>
<dbReference type="SMART" id="SM00450">
    <property type="entry name" value="RHOD"/>
    <property type="match status" value="2"/>
</dbReference>
<dbReference type="Pfam" id="PF00753">
    <property type="entry name" value="Lactamase_B"/>
    <property type="match status" value="1"/>
</dbReference>
<dbReference type="PANTHER" id="PTHR43084">
    <property type="entry name" value="PERSULFIDE DIOXYGENASE ETHE1"/>
    <property type="match status" value="1"/>
</dbReference>
<dbReference type="InterPro" id="IPR036873">
    <property type="entry name" value="Rhodanese-like_dom_sf"/>
</dbReference>
<dbReference type="EMBL" id="FOUZ01000008">
    <property type="protein sequence ID" value="SFN19557.1"/>
    <property type="molecule type" value="Genomic_DNA"/>
</dbReference>
<accession>A0A1I4X146</accession>
<dbReference type="Pfam" id="PF00581">
    <property type="entry name" value="Rhodanese"/>
    <property type="match status" value="2"/>
</dbReference>
<dbReference type="Gene3D" id="3.40.250.10">
    <property type="entry name" value="Rhodanese-like domain"/>
    <property type="match status" value="2"/>
</dbReference>
<evidence type="ECO:0000256" key="1">
    <source>
        <dbReference type="ARBA" id="ARBA00022723"/>
    </source>
</evidence>
<dbReference type="OrthoDB" id="9784009at2"/>
<feature type="domain" description="Rhodanese" evidence="2">
    <location>
        <begin position="270"/>
        <end position="361"/>
    </location>
</feature>
<dbReference type="SUPFAM" id="SSF52821">
    <property type="entry name" value="Rhodanese/Cell cycle control phosphatase"/>
    <property type="match status" value="2"/>
</dbReference>
<feature type="domain" description="Rhodanese" evidence="2">
    <location>
        <begin position="375"/>
        <end position="463"/>
    </location>
</feature>
<protein>
    <submittedName>
        <fullName evidence="3">Glyoxylase, beta-lactamase superfamily II</fullName>
    </submittedName>
</protein>
<dbReference type="InterPro" id="IPR051682">
    <property type="entry name" value="Mito_Persulfide_Diox"/>
</dbReference>
<reference evidence="4" key="1">
    <citation type="submission" date="2016-10" db="EMBL/GenBank/DDBJ databases">
        <authorList>
            <person name="Varghese N."/>
            <person name="Submissions S."/>
        </authorList>
    </citation>
    <scope>NUCLEOTIDE SEQUENCE [LARGE SCALE GENOMIC DNA]</scope>
    <source>
        <strain evidence="4">XJ109</strain>
    </source>
</reference>
<dbReference type="InterPro" id="IPR001763">
    <property type="entry name" value="Rhodanese-like_dom"/>
</dbReference>
<name>A0A1I4X146_9FLAO</name>
<dbReference type="Gene3D" id="3.60.15.10">
    <property type="entry name" value="Ribonuclease Z/Hydroxyacylglutathione hydrolase-like"/>
    <property type="match status" value="1"/>
</dbReference>